<feature type="domain" description="Regulatory protein YycH-like" evidence="2">
    <location>
        <begin position="36"/>
        <end position="260"/>
    </location>
</feature>
<proteinExistence type="predicted"/>
<evidence type="ECO:0000259" key="2">
    <source>
        <dbReference type="Pfam" id="PF09648"/>
    </source>
</evidence>
<evidence type="ECO:0000313" key="3">
    <source>
        <dbReference type="EMBL" id="QXM06970.1"/>
    </source>
</evidence>
<evidence type="ECO:0000313" key="4">
    <source>
        <dbReference type="Proteomes" id="UP000886818"/>
    </source>
</evidence>
<accession>A0ABX8RGX0</accession>
<keyword evidence="4" id="KW-1185">Reference proteome</keyword>
<feature type="transmembrane region" description="Helical" evidence="1">
    <location>
        <begin position="6"/>
        <end position="25"/>
    </location>
</feature>
<name>A0ABX8RGX0_9CLOT</name>
<reference evidence="3" key="1">
    <citation type="submission" date="2021-07" db="EMBL/GenBank/DDBJ databases">
        <title>Complete genome sequence of Crassaminicella sp. 143-21, isolated from a deep-sea hydrothermal vent.</title>
        <authorList>
            <person name="Li X."/>
        </authorList>
    </citation>
    <scope>NUCLEOTIDE SEQUENCE</scope>
    <source>
        <strain evidence="3">143-21</strain>
    </source>
</reference>
<dbReference type="Proteomes" id="UP000886818">
    <property type="component" value="Chromosome"/>
</dbReference>
<organism evidence="3 4">
    <name type="scientific">Crassaminicella indica</name>
    <dbReference type="NCBI Taxonomy" id="2855394"/>
    <lineage>
        <taxon>Bacteria</taxon>
        <taxon>Bacillati</taxon>
        <taxon>Bacillota</taxon>
        <taxon>Clostridia</taxon>
        <taxon>Eubacteriales</taxon>
        <taxon>Clostridiaceae</taxon>
        <taxon>Crassaminicella</taxon>
    </lineage>
</organism>
<keyword evidence="1" id="KW-0472">Membrane</keyword>
<keyword evidence="1" id="KW-1133">Transmembrane helix</keyword>
<gene>
    <name evidence="3" type="ORF">KVH43_04420</name>
</gene>
<protein>
    <submittedName>
        <fullName evidence="3">Two-component system regulatory protein YycI</fullName>
    </submittedName>
</protein>
<dbReference type="EMBL" id="CP078093">
    <property type="protein sequence ID" value="QXM06970.1"/>
    <property type="molecule type" value="Genomic_DNA"/>
</dbReference>
<sequence>MDWGKAKNILIIALIITNIFLIYNIEKDIFMEHASSIIKEENIQDVVAILNEKNIKVETEVPRIVLELPLLNVEYETYDEKKRNEKFCIEDNGKVIKYENYDEKYHIKNLNKKKAIREAENFIKKYGFKRSDAVYWETKHDRGEYHILFKQKYNGRFLENSYMRVTVSKSGVNKFERMWLKPLNTDANKREIIPATKALLKCMNDIETLQGEVVIKNIALGYWFDPSHISLTNSENIKSGTAVPAWRILLADGQTIFVPAYENY</sequence>
<dbReference type="InterPro" id="IPR018604">
    <property type="entry name" value="YycI-like"/>
</dbReference>
<keyword evidence="1" id="KW-0812">Transmembrane</keyword>
<dbReference type="RefSeq" id="WP_218283662.1">
    <property type="nucleotide sequence ID" value="NZ_CP078093.1"/>
</dbReference>
<evidence type="ECO:0000256" key="1">
    <source>
        <dbReference type="SAM" id="Phobius"/>
    </source>
</evidence>
<dbReference type="Pfam" id="PF09648">
    <property type="entry name" value="YycI"/>
    <property type="match status" value="1"/>
</dbReference>